<organism evidence="2">
    <name type="scientific">Candidatus Kentrum sp. DK</name>
    <dbReference type="NCBI Taxonomy" id="2126562"/>
    <lineage>
        <taxon>Bacteria</taxon>
        <taxon>Pseudomonadati</taxon>
        <taxon>Pseudomonadota</taxon>
        <taxon>Gammaproteobacteria</taxon>
        <taxon>Candidatus Kentrum</taxon>
    </lineage>
</organism>
<dbReference type="CDD" id="cd02440">
    <property type="entry name" value="AdoMet_MTases"/>
    <property type="match status" value="1"/>
</dbReference>
<proteinExistence type="predicted"/>
<reference evidence="2" key="1">
    <citation type="submission" date="2019-02" db="EMBL/GenBank/DDBJ databases">
        <authorList>
            <person name="Gruber-Vodicka R. H."/>
            <person name="Seah K. B. B."/>
        </authorList>
    </citation>
    <scope>NUCLEOTIDE SEQUENCE</scope>
    <source>
        <strain evidence="2">BECK_DK161</strain>
    </source>
</reference>
<dbReference type="EMBL" id="CAADEY010000039">
    <property type="protein sequence ID" value="VFJ53381.1"/>
    <property type="molecule type" value="Genomic_DNA"/>
</dbReference>
<dbReference type="GO" id="GO:0008168">
    <property type="term" value="F:methyltransferase activity"/>
    <property type="evidence" value="ECO:0007669"/>
    <property type="project" value="UniProtKB-KW"/>
</dbReference>
<evidence type="ECO:0000259" key="1">
    <source>
        <dbReference type="Pfam" id="PF13649"/>
    </source>
</evidence>
<gene>
    <name evidence="2" type="ORF">BECKDK2373C_GA0170839_103927</name>
</gene>
<dbReference type="GO" id="GO:0032259">
    <property type="term" value="P:methylation"/>
    <property type="evidence" value="ECO:0007669"/>
    <property type="project" value="UniProtKB-KW"/>
</dbReference>
<keyword evidence="2" id="KW-0808">Transferase</keyword>
<dbReference type="SUPFAM" id="SSF53335">
    <property type="entry name" value="S-adenosyl-L-methionine-dependent methyltransferases"/>
    <property type="match status" value="1"/>
</dbReference>
<evidence type="ECO:0000313" key="2">
    <source>
        <dbReference type="EMBL" id="VFJ53381.1"/>
    </source>
</evidence>
<dbReference type="InterPro" id="IPR029063">
    <property type="entry name" value="SAM-dependent_MTases_sf"/>
</dbReference>
<dbReference type="InterPro" id="IPR041698">
    <property type="entry name" value="Methyltransf_25"/>
</dbReference>
<dbReference type="Gene3D" id="3.40.50.150">
    <property type="entry name" value="Vaccinia Virus protein VP39"/>
    <property type="match status" value="1"/>
</dbReference>
<protein>
    <submittedName>
        <fullName evidence="2">Methyltransferase domain-containing protein</fullName>
    </submittedName>
</protein>
<feature type="domain" description="Methyltransferase" evidence="1">
    <location>
        <begin position="36"/>
        <end position="131"/>
    </location>
</feature>
<sequence>MKARDSGMPEEKYWSSFFDAECIIKRLFGGHIRGDIVEFGSGYGTFTLPAAKDTDGRVFALDIEANSIERLHREAEKAAIGNIRAEVRDFVADGTGLNGESQAHAMIYNLLHLENPVALLNEAHRVLRPGGVLSVIHWRSDIPTPRGPAPEIRPTPALCREWMENARFRFIRNVELSECCRFHFGMVAIR</sequence>
<keyword evidence="2" id="KW-0489">Methyltransferase</keyword>
<dbReference type="AlphaFoldDB" id="A0A450SIZ3"/>
<accession>A0A450SIZ3</accession>
<name>A0A450SIZ3_9GAMM</name>
<dbReference type="Pfam" id="PF13649">
    <property type="entry name" value="Methyltransf_25"/>
    <property type="match status" value="1"/>
</dbReference>